<dbReference type="AlphaFoldDB" id="A0A2M7G296"/>
<protein>
    <submittedName>
        <fullName evidence="2">Uncharacterized protein</fullName>
    </submittedName>
</protein>
<dbReference type="Proteomes" id="UP000231019">
    <property type="component" value="Unassembled WGS sequence"/>
</dbReference>
<feature type="region of interest" description="Disordered" evidence="1">
    <location>
        <begin position="1"/>
        <end position="26"/>
    </location>
</feature>
<reference evidence="2 3" key="1">
    <citation type="submission" date="2017-09" db="EMBL/GenBank/DDBJ databases">
        <title>Depth-based differentiation of microbial function through sediment-hosted aquifers and enrichment of novel symbionts in the deep terrestrial subsurface.</title>
        <authorList>
            <person name="Probst A.J."/>
            <person name="Ladd B."/>
            <person name="Jarett J.K."/>
            <person name="Geller-Mcgrath D.E."/>
            <person name="Sieber C.M."/>
            <person name="Emerson J.B."/>
            <person name="Anantharaman K."/>
            <person name="Thomas B.C."/>
            <person name="Malmstrom R."/>
            <person name="Stieglmeier M."/>
            <person name="Klingl A."/>
            <person name="Woyke T."/>
            <person name="Ryan C.M."/>
            <person name="Banfield J.F."/>
        </authorList>
    </citation>
    <scope>NUCLEOTIDE SEQUENCE [LARGE SCALE GENOMIC DNA]</scope>
    <source>
        <strain evidence="2">CG17_big_fil_post_rev_8_21_14_2_50_48_46</strain>
    </source>
</reference>
<evidence type="ECO:0000313" key="3">
    <source>
        <dbReference type="Proteomes" id="UP000231019"/>
    </source>
</evidence>
<gene>
    <name evidence="2" type="ORF">COW36_14475</name>
</gene>
<comment type="caution">
    <text evidence="2">The sequence shown here is derived from an EMBL/GenBank/DDBJ whole genome shotgun (WGS) entry which is preliminary data.</text>
</comment>
<organism evidence="2 3">
    <name type="scientific">bacterium (Candidatus Blackallbacteria) CG17_big_fil_post_rev_8_21_14_2_50_48_46</name>
    <dbReference type="NCBI Taxonomy" id="2014261"/>
    <lineage>
        <taxon>Bacteria</taxon>
        <taxon>Candidatus Blackallbacteria</taxon>
    </lineage>
</organism>
<name>A0A2M7G296_9BACT</name>
<accession>A0A2M7G296</accession>
<proteinExistence type="predicted"/>
<sequence length="71" mass="7810">MFTYQKKSFSGQFLNHSSPAAGGREIQLSGSTPSALKCRRMGLLGLSPLGSVRREKFVIKPAQQCQHKECV</sequence>
<evidence type="ECO:0000256" key="1">
    <source>
        <dbReference type="SAM" id="MobiDB-lite"/>
    </source>
</evidence>
<feature type="compositionally biased region" description="Polar residues" evidence="1">
    <location>
        <begin position="1"/>
        <end position="18"/>
    </location>
</feature>
<dbReference type="EMBL" id="PFFQ01000041">
    <property type="protein sequence ID" value="PIW15921.1"/>
    <property type="molecule type" value="Genomic_DNA"/>
</dbReference>
<evidence type="ECO:0000313" key="2">
    <source>
        <dbReference type="EMBL" id="PIW15921.1"/>
    </source>
</evidence>